<accession>A0A839E8D2</accession>
<protein>
    <submittedName>
        <fullName evidence="1">Uncharacterized protein</fullName>
    </submittedName>
</protein>
<evidence type="ECO:0000313" key="2">
    <source>
        <dbReference type="Proteomes" id="UP000585905"/>
    </source>
</evidence>
<dbReference type="RefSeq" id="WP_182491670.1">
    <property type="nucleotide sequence ID" value="NZ_BAAAOV010000008.1"/>
</dbReference>
<proteinExistence type="predicted"/>
<keyword evidence="2" id="KW-1185">Reference proteome</keyword>
<dbReference type="EMBL" id="JACGWX010000008">
    <property type="protein sequence ID" value="MBA8848899.1"/>
    <property type="molecule type" value="Genomic_DNA"/>
</dbReference>
<dbReference type="Proteomes" id="UP000585905">
    <property type="component" value="Unassembled WGS sequence"/>
</dbReference>
<gene>
    <name evidence="1" type="ORF">FHX53_002513</name>
</gene>
<organism evidence="1 2">
    <name type="scientific">Microcella alkalica</name>
    <dbReference type="NCBI Taxonomy" id="355930"/>
    <lineage>
        <taxon>Bacteria</taxon>
        <taxon>Bacillati</taxon>
        <taxon>Actinomycetota</taxon>
        <taxon>Actinomycetes</taxon>
        <taxon>Micrococcales</taxon>
        <taxon>Microbacteriaceae</taxon>
        <taxon>Microcella</taxon>
    </lineage>
</organism>
<comment type="caution">
    <text evidence="1">The sequence shown here is derived from an EMBL/GenBank/DDBJ whole genome shotgun (WGS) entry which is preliminary data.</text>
</comment>
<name>A0A839E8D2_9MICO</name>
<reference evidence="1 2" key="1">
    <citation type="submission" date="2020-07" db="EMBL/GenBank/DDBJ databases">
        <title>Sequencing the genomes of 1000 actinobacteria strains.</title>
        <authorList>
            <person name="Klenk H.-P."/>
        </authorList>
    </citation>
    <scope>NUCLEOTIDE SEQUENCE [LARGE SCALE GENOMIC DNA]</scope>
    <source>
        <strain evidence="1 2">DSM 19663</strain>
    </source>
</reference>
<dbReference type="AlphaFoldDB" id="A0A839E8D2"/>
<evidence type="ECO:0000313" key="1">
    <source>
        <dbReference type="EMBL" id="MBA8848899.1"/>
    </source>
</evidence>
<sequence>MSFTNSLDTARLVRVAASLGLDSDPDFDLAAHPVMLVPRVHSPYFAEWEFDLPTRGSGYFDDEAAAPVQAAIAS</sequence>